<dbReference type="PANTHER" id="PTHR43381:SF5">
    <property type="entry name" value="TR-TYPE G DOMAIN-CONTAINING PROTEIN"/>
    <property type="match status" value="1"/>
</dbReference>
<keyword evidence="4 8" id="KW-0547">Nucleotide-binding</keyword>
<dbReference type="OrthoDB" id="9811804at2"/>
<accession>A0A402A328</accession>
<keyword evidence="8" id="KW-0963">Cytoplasm</keyword>
<dbReference type="CDD" id="cd01887">
    <property type="entry name" value="IF2_eIF5B"/>
    <property type="match status" value="1"/>
</dbReference>
<feature type="compositionally biased region" description="Pro residues" evidence="10">
    <location>
        <begin position="190"/>
        <end position="202"/>
    </location>
</feature>
<dbReference type="PANTHER" id="PTHR43381">
    <property type="entry name" value="TRANSLATION INITIATION FACTOR IF-2-RELATED"/>
    <property type="match status" value="1"/>
</dbReference>
<feature type="binding site" evidence="8">
    <location>
        <begin position="371"/>
        <end position="378"/>
    </location>
    <ligand>
        <name>GTP</name>
        <dbReference type="ChEBI" id="CHEBI:37565"/>
    </ligand>
</feature>
<evidence type="ECO:0000256" key="1">
    <source>
        <dbReference type="ARBA" id="ARBA00007733"/>
    </source>
</evidence>
<feature type="compositionally biased region" description="Gly residues" evidence="10">
    <location>
        <begin position="219"/>
        <end position="244"/>
    </location>
</feature>
<dbReference type="Gene3D" id="2.40.30.10">
    <property type="entry name" value="Translation factors"/>
    <property type="match status" value="2"/>
</dbReference>
<evidence type="ECO:0000256" key="2">
    <source>
        <dbReference type="ARBA" id="ARBA00020675"/>
    </source>
</evidence>
<proteinExistence type="inferred from homology"/>
<keyword evidence="6 8" id="KW-0342">GTP-binding</keyword>
<feature type="compositionally biased region" description="Basic and acidic residues" evidence="10">
    <location>
        <begin position="259"/>
        <end position="271"/>
    </location>
</feature>
<dbReference type="RefSeq" id="WP_126580973.1">
    <property type="nucleotide sequence ID" value="NZ_BIFR01000001.1"/>
</dbReference>
<dbReference type="PROSITE" id="PS01176">
    <property type="entry name" value="IF2"/>
    <property type="match status" value="1"/>
</dbReference>
<sequence length="861" mass="90924">MRDISEIPGGTEQSNSSTTPNQKPKAPARSKPEQTAPGSQEQEPKQQAPRRRPTNPSTQNAPTASTDTHENTEGASAPTQTNARPAQSGSAPAQRPMGQGGPRNPNPRPNGPNPNYRNNNGPRPAGMGGPGNNPGGPRPAGMNGPNNAGGPRPAGMGGPGNNAGGPRPPMNRDRFQNQPPRSNVGAPQQQRPPMPGNAPGPQGPGSYGPPQRQSNGPRPGSGSGRSGGPAGPRSGGPGHSGGNGNRQSNRPANAPARPPQERRPAPVKEKPTGPISLPPQIVVKDLAELLSVSPIEVISNLIKKHSIFASINQVVEYEKAALVAKDLGFEPSPSTMTTTPAVQKQSASEAQSIAAETDRTEVIPPVITIMGHVDHGKTSLLDTIRKTKVAAGEAGGITQHIGAYQVEVNGKKITFLDTPGHEAFTAMRARGAQSAHIAIIVVAADDGVMPQTREAIDHAKAAKMPLIIALNKIDKANANPDRVKQQLTEIGVVIEEYGGDIVCVPISARRGEGIDELLEYILLVAEVQDIRANPDRLATGIIIEAKLEKNSGATATVLVQQGTLKRGDNIVVGGIAGKVRAMFNDRGKLIQKATPSTPVSILGLPEVPNAGDRLEVAADEKTAKQMAQDEAEKRRLETMPLGQVSLDTLYMQMQEGKVKELNVVLKSDVQGSSEAIKGSLSKLGEDNMKVRLIHEGIGNISETDVHLAGASGAIIIGFNVKADGAAQREAQKEGVDIRYYNVIYKLIDDIQAALVGMLEPTYREVIDGHAEVIQIFKAGKTTVIAGSRITDGKLTRSSQARLLRKGEKVHEGKIGSLRRGKDDVREVASGYECGIVLEDFIEFEVGDIIEAFSQERVLPGA</sequence>
<dbReference type="PROSITE" id="PS51722">
    <property type="entry name" value="G_TR_2"/>
    <property type="match status" value="1"/>
</dbReference>
<dbReference type="CDD" id="cd03702">
    <property type="entry name" value="IF2_mtIF2_II"/>
    <property type="match status" value="1"/>
</dbReference>
<dbReference type="Pfam" id="PF22042">
    <property type="entry name" value="EF-G_D2"/>
    <property type="match status" value="1"/>
</dbReference>
<feature type="compositionally biased region" description="Polar residues" evidence="10">
    <location>
        <begin position="11"/>
        <end position="22"/>
    </location>
</feature>
<dbReference type="Pfam" id="PF00009">
    <property type="entry name" value="GTP_EFTU"/>
    <property type="match status" value="1"/>
</dbReference>
<dbReference type="CDD" id="cd03692">
    <property type="entry name" value="mtIF2_IVc"/>
    <property type="match status" value="1"/>
</dbReference>
<evidence type="ECO:0000256" key="4">
    <source>
        <dbReference type="ARBA" id="ARBA00022741"/>
    </source>
</evidence>
<feature type="compositionally biased region" description="Polar residues" evidence="10">
    <location>
        <begin position="176"/>
        <end position="189"/>
    </location>
</feature>
<dbReference type="Gene3D" id="3.40.50.300">
    <property type="entry name" value="P-loop containing nucleotide triphosphate hydrolases"/>
    <property type="match status" value="1"/>
</dbReference>
<comment type="caution">
    <text evidence="12">The sequence shown here is derived from an EMBL/GenBank/DDBJ whole genome shotgun (WGS) entry which is preliminary data.</text>
</comment>
<evidence type="ECO:0000256" key="8">
    <source>
        <dbReference type="HAMAP-Rule" id="MF_00100"/>
    </source>
</evidence>
<dbReference type="GO" id="GO:0003743">
    <property type="term" value="F:translation initiation factor activity"/>
    <property type="evidence" value="ECO:0007669"/>
    <property type="project" value="UniProtKB-UniRule"/>
</dbReference>
<feature type="region of interest" description="G-domain" evidence="8">
    <location>
        <begin position="365"/>
        <end position="513"/>
    </location>
</feature>
<dbReference type="InterPro" id="IPR006847">
    <property type="entry name" value="IF2_N"/>
</dbReference>
<organism evidence="12 13">
    <name type="scientific">Tengunoibacter tsumagoiensis</name>
    <dbReference type="NCBI Taxonomy" id="2014871"/>
    <lineage>
        <taxon>Bacteria</taxon>
        <taxon>Bacillati</taxon>
        <taxon>Chloroflexota</taxon>
        <taxon>Ktedonobacteria</taxon>
        <taxon>Ktedonobacterales</taxon>
        <taxon>Dictyobacteraceae</taxon>
        <taxon>Tengunoibacter</taxon>
    </lineage>
</organism>
<dbReference type="InterPro" id="IPR005225">
    <property type="entry name" value="Small_GTP-bd"/>
</dbReference>
<dbReference type="HAMAP" id="MF_00100_B">
    <property type="entry name" value="IF_2_B"/>
    <property type="match status" value="1"/>
</dbReference>
<dbReference type="InterPro" id="IPR000178">
    <property type="entry name" value="TF_IF2_bacterial-like"/>
</dbReference>
<comment type="subcellular location">
    <subcellularLocation>
        <location evidence="8">Cytoplasm</location>
    </subcellularLocation>
</comment>
<dbReference type="InterPro" id="IPR009000">
    <property type="entry name" value="Transl_B-barrel_sf"/>
</dbReference>
<feature type="compositionally biased region" description="Low complexity" evidence="10">
    <location>
        <begin position="139"/>
        <end position="154"/>
    </location>
</feature>
<gene>
    <name evidence="8" type="primary">infB</name>
    <name evidence="12" type="ORF">KTT_33080</name>
</gene>
<dbReference type="FunFam" id="2.40.30.10:FF:000008">
    <property type="entry name" value="Translation initiation factor IF-2"/>
    <property type="match status" value="1"/>
</dbReference>
<feature type="compositionally biased region" description="Low complexity" evidence="10">
    <location>
        <begin position="113"/>
        <end position="125"/>
    </location>
</feature>
<feature type="compositionally biased region" description="Polar residues" evidence="10">
    <location>
        <begin position="73"/>
        <end position="91"/>
    </location>
</feature>
<keyword evidence="5 8" id="KW-0648">Protein biosynthesis</keyword>
<dbReference type="InterPro" id="IPR036925">
    <property type="entry name" value="TIF_IF2_dom3_sf"/>
</dbReference>
<dbReference type="EMBL" id="BIFR01000001">
    <property type="protein sequence ID" value="GCE13449.1"/>
    <property type="molecule type" value="Genomic_DNA"/>
</dbReference>
<comment type="function">
    <text evidence="7 8 9">One of the essential components for the initiation of protein synthesis. Protects formylmethionyl-tRNA from spontaneous hydrolysis and promotes its binding to the 30S ribosomal subunits. Also involved in the hydrolysis of GTP during the formation of the 70S ribosomal complex.</text>
</comment>
<dbReference type="Pfam" id="PF04760">
    <property type="entry name" value="IF2_N"/>
    <property type="match status" value="1"/>
</dbReference>
<evidence type="ECO:0000256" key="9">
    <source>
        <dbReference type="RuleBase" id="RU000644"/>
    </source>
</evidence>
<keyword evidence="13" id="KW-1185">Reference proteome</keyword>
<dbReference type="SUPFAM" id="SSF50447">
    <property type="entry name" value="Translation proteins"/>
    <property type="match status" value="2"/>
</dbReference>
<dbReference type="FunFam" id="2.40.30.10:FF:000054">
    <property type="entry name" value="Translation initiation factor IF-2"/>
    <property type="match status" value="1"/>
</dbReference>
<feature type="binding site" evidence="8">
    <location>
        <begin position="417"/>
        <end position="421"/>
    </location>
    <ligand>
        <name>GTP</name>
        <dbReference type="ChEBI" id="CHEBI:37565"/>
    </ligand>
</feature>
<dbReference type="InterPro" id="IPR023115">
    <property type="entry name" value="TIF_IF2_dom3"/>
</dbReference>
<dbReference type="InterPro" id="IPR044145">
    <property type="entry name" value="IF2_II"/>
</dbReference>
<dbReference type="AlphaFoldDB" id="A0A402A328"/>
<dbReference type="GO" id="GO:0005525">
    <property type="term" value="F:GTP binding"/>
    <property type="evidence" value="ECO:0007669"/>
    <property type="project" value="UniProtKB-KW"/>
</dbReference>
<evidence type="ECO:0000256" key="5">
    <source>
        <dbReference type="ARBA" id="ARBA00022917"/>
    </source>
</evidence>
<dbReference type="FunFam" id="3.40.50.300:FF:000019">
    <property type="entry name" value="Translation initiation factor IF-2"/>
    <property type="match status" value="1"/>
</dbReference>
<dbReference type="GO" id="GO:0005829">
    <property type="term" value="C:cytosol"/>
    <property type="evidence" value="ECO:0007669"/>
    <property type="project" value="TreeGrafter"/>
</dbReference>
<name>A0A402A328_9CHLR</name>
<dbReference type="NCBIfam" id="TIGR00487">
    <property type="entry name" value="IF-2"/>
    <property type="match status" value="1"/>
</dbReference>
<evidence type="ECO:0000259" key="11">
    <source>
        <dbReference type="PROSITE" id="PS51722"/>
    </source>
</evidence>
<evidence type="ECO:0000313" key="13">
    <source>
        <dbReference type="Proteomes" id="UP000287352"/>
    </source>
</evidence>
<feature type="region of interest" description="Disordered" evidence="10">
    <location>
        <begin position="1"/>
        <end position="278"/>
    </location>
</feature>
<dbReference type="InterPro" id="IPR053905">
    <property type="entry name" value="EF-G-like_DII"/>
</dbReference>
<dbReference type="FunFam" id="3.40.50.10050:FF:000001">
    <property type="entry name" value="Translation initiation factor IF-2"/>
    <property type="match status" value="1"/>
</dbReference>
<reference evidence="13" key="1">
    <citation type="submission" date="2018-12" db="EMBL/GenBank/DDBJ databases">
        <title>Tengunoibacter tsumagoiensis gen. nov., sp. nov., Dictyobacter kobayashii sp. nov., D. alpinus sp. nov., and D. joshuensis sp. nov. and description of Dictyobacteraceae fam. nov. within the order Ktedonobacterales isolated from Tengu-no-mugimeshi.</title>
        <authorList>
            <person name="Wang C.M."/>
            <person name="Zheng Y."/>
            <person name="Sakai Y."/>
            <person name="Toyoda A."/>
            <person name="Minakuchi Y."/>
            <person name="Abe K."/>
            <person name="Yokota A."/>
            <person name="Yabe S."/>
        </authorList>
    </citation>
    <scope>NUCLEOTIDE SEQUENCE [LARGE SCALE GENOMIC DNA]</scope>
    <source>
        <strain evidence="13">Uno3</strain>
    </source>
</reference>
<dbReference type="GO" id="GO:0003924">
    <property type="term" value="F:GTPase activity"/>
    <property type="evidence" value="ECO:0007669"/>
    <property type="project" value="UniProtKB-UniRule"/>
</dbReference>
<feature type="binding site" evidence="8">
    <location>
        <begin position="471"/>
        <end position="474"/>
    </location>
    <ligand>
        <name>GTP</name>
        <dbReference type="ChEBI" id="CHEBI:37565"/>
    </ligand>
</feature>
<keyword evidence="3 8" id="KW-0396">Initiation factor</keyword>
<evidence type="ECO:0000256" key="7">
    <source>
        <dbReference type="ARBA" id="ARBA00025162"/>
    </source>
</evidence>
<dbReference type="Proteomes" id="UP000287352">
    <property type="component" value="Unassembled WGS sequence"/>
</dbReference>
<feature type="compositionally biased region" description="Polar residues" evidence="10">
    <location>
        <begin position="54"/>
        <end position="66"/>
    </location>
</feature>
<evidence type="ECO:0000256" key="6">
    <source>
        <dbReference type="ARBA" id="ARBA00023134"/>
    </source>
</evidence>
<dbReference type="NCBIfam" id="TIGR00231">
    <property type="entry name" value="small_GTP"/>
    <property type="match status" value="1"/>
</dbReference>
<dbReference type="InterPro" id="IPR000795">
    <property type="entry name" value="T_Tr_GTP-bd_dom"/>
</dbReference>
<dbReference type="Gene3D" id="3.40.50.10050">
    <property type="entry name" value="Translation initiation factor IF- 2, domain 3"/>
    <property type="match status" value="1"/>
</dbReference>
<evidence type="ECO:0000256" key="3">
    <source>
        <dbReference type="ARBA" id="ARBA00022540"/>
    </source>
</evidence>
<dbReference type="SUPFAM" id="SSF52540">
    <property type="entry name" value="P-loop containing nucleoside triphosphate hydrolases"/>
    <property type="match status" value="1"/>
</dbReference>
<feature type="compositionally biased region" description="Low complexity" evidence="10">
    <location>
        <begin position="208"/>
        <end position="218"/>
    </location>
</feature>
<dbReference type="SUPFAM" id="SSF52156">
    <property type="entry name" value="Initiation factor IF2/eIF5b, domain 3"/>
    <property type="match status" value="1"/>
</dbReference>
<evidence type="ECO:0000256" key="10">
    <source>
        <dbReference type="SAM" id="MobiDB-lite"/>
    </source>
</evidence>
<dbReference type="Pfam" id="PF11987">
    <property type="entry name" value="IF-2"/>
    <property type="match status" value="1"/>
</dbReference>
<feature type="domain" description="Tr-type G" evidence="11">
    <location>
        <begin position="362"/>
        <end position="529"/>
    </location>
</feature>
<evidence type="ECO:0000313" key="12">
    <source>
        <dbReference type="EMBL" id="GCE13449.1"/>
    </source>
</evidence>
<dbReference type="InterPro" id="IPR027417">
    <property type="entry name" value="P-loop_NTPase"/>
</dbReference>
<comment type="similarity">
    <text evidence="1 8 9">Belongs to the TRAFAC class translation factor GTPase superfamily. Classic translation factor GTPase family. IF-2 subfamily.</text>
</comment>
<dbReference type="InterPro" id="IPR015760">
    <property type="entry name" value="TIF_IF2"/>
</dbReference>
<protein>
    <recommendedName>
        <fullName evidence="2 8">Translation initiation factor IF-2</fullName>
    </recommendedName>
</protein>